<dbReference type="Proteomes" id="UP001596297">
    <property type="component" value="Unassembled WGS sequence"/>
</dbReference>
<dbReference type="InterPro" id="IPR003797">
    <property type="entry name" value="DegV"/>
</dbReference>
<evidence type="ECO:0000313" key="3">
    <source>
        <dbReference type="Proteomes" id="UP001596297"/>
    </source>
</evidence>
<comment type="caution">
    <text evidence="2">The sequence shown here is derived from an EMBL/GenBank/DDBJ whole genome shotgun (WGS) entry which is preliminary data.</text>
</comment>
<dbReference type="Gene3D" id="3.40.50.10170">
    <property type="match status" value="1"/>
</dbReference>
<dbReference type="RefSeq" id="WP_380081989.1">
    <property type="nucleotide sequence ID" value="NZ_JBHSWD010000001.1"/>
</dbReference>
<dbReference type="Pfam" id="PF02645">
    <property type="entry name" value="DegV"/>
    <property type="match status" value="1"/>
</dbReference>
<dbReference type="PANTHER" id="PTHR33434">
    <property type="entry name" value="DEGV DOMAIN-CONTAINING PROTEIN DR_1986-RELATED"/>
    <property type="match status" value="1"/>
</dbReference>
<keyword evidence="3" id="KW-1185">Reference proteome</keyword>
<keyword evidence="1" id="KW-0446">Lipid-binding</keyword>
<dbReference type="PROSITE" id="PS51482">
    <property type="entry name" value="DEGV"/>
    <property type="match status" value="1"/>
</dbReference>
<sequence length="144" mass="15273">MIAILTDSTCDIPLALLERLGISMVPLDVHLGGCTLQDWREIEPEAVYRALGRGETVSTGPVSTERFSQRYRELLAEYSGVLSLHISGGFQTRCATPAPPRARGLGKPGASLGNRRVVCAAGERGFARAAGRSSGAGTARYCPV</sequence>
<dbReference type="PANTHER" id="PTHR33434:SF2">
    <property type="entry name" value="FATTY ACID-BINDING PROTEIN TM_1468"/>
    <property type="match status" value="1"/>
</dbReference>
<dbReference type="InterPro" id="IPR050270">
    <property type="entry name" value="DegV_domain_contain"/>
</dbReference>
<accession>A0ABW1Y9R4</accession>
<name>A0ABW1Y9R4_9DEIO</name>
<evidence type="ECO:0000256" key="1">
    <source>
        <dbReference type="ARBA" id="ARBA00023121"/>
    </source>
</evidence>
<protein>
    <submittedName>
        <fullName evidence="2">DegV family protein</fullName>
    </submittedName>
</protein>
<reference evidence="3" key="1">
    <citation type="journal article" date="2019" name="Int. J. Syst. Evol. Microbiol.">
        <title>The Global Catalogue of Microorganisms (GCM) 10K type strain sequencing project: providing services to taxonomists for standard genome sequencing and annotation.</title>
        <authorList>
            <consortium name="The Broad Institute Genomics Platform"/>
            <consortium name="The Broad Institute Genome Sequencing Center for Infectious Disease"/>
            <person name="Wu L."/>
            <person name="Ma J."/>
        </authorList>
    </citation>
    <scope>NUCLEOTIDE SEQUENCE [LARGE SCALE GENOMIC DNA]</scope>
    <source>
        <strain evidence="3">CGMCC 1.15772</strain>
    </source>
</reference>
<organism evidence="2 3">
    <name type="scientific">Deinococcus lacus</name>
    <dbReference type="NCBI Taxonomy" id="392561"/>
    <lineage>
        <taxon>Bacteria</taxon>
        <taxon>Thermotogati</taxon>
        <taxon>Deinococcota</taxon>
        <taxon>Deinococci</taxon>
        <taxon>Deinococcales</taxon>
        <taxon>Deinococcaceae</taxon>
        <taxon>Deinococcus</taxon>
    </lineage>
</organism>
<evidence type="ECO:0000313" key="2">
    <source>
        <dbReference type="EMBL" id="MFC6590981.1"/>
    </source>
</evidence>
<dbReference type="EMBL" id="JBHSWD010000001">
    <property type="protein sequence ID" value="MFC6590981.1"/>
    <property type="molecule type" value="Genomic_DNA"/>
</dbReference>
<dbReference type="SUPFAM" id="SSF82549">
    <property type="entry name" value="DAK1/DegV-like"/>
    <property type="match status" value="1"/>
</dbReference>
<proteinExistence type="predicted"/>
<gene>
    <name evidence="2" type="ORF">ACFP81_02345</name>
</gene>